<dbReference type="PANTHER" id="PTHR46564:SF1">
    <property type="entry name" value="TRANSPOSASE"/>
    <property type="match status" value="1"/>
</dbReference>
<gene>
    <name evidence="1" type="ORF">VP01_1000g1</name>
</gene>
<dbReference type="OrthoDB" id="2505980at2759"/>
<dbReference type="VEuPathDB" id="FungiDB:VP01_1000g1"/>
<dbReference type="AlphaFoldDB" id="A0A0L6VVB4"/>
<evidence type="ECO:0000313" key="2">
    <source>
        <dbReference type="Proteomes" id="UP000037035"/>
    </source>
</evidence>
<dbReference type="GO" id="GO:0003676">
    <property type="term" value="F:nucleic acid binding"/>
    <property type="evidence" value="ECO:0007669"/>
    <property type="project" value="InterPro"/>
</dbReference>
<dbReference type="InterPro" id="IPR036397">
    <property type="entry name" value="RNaseH_sf"/>
</dbReference>
<dbReference type="PANTHER" id="PTHR46564">
    <property type="entry name" value="TRANSPOSASE"/>
    <property type="match status" value="1"/>
</dbReference>
<reference evidence="1 2" key="1">
    <citation type="submission" date="2015-08" db="EMBL/GenBank/DDBJ databases">
        <title>Next Generation Sequencing and Analysis of the Genome of Puccinia sorghi L Schw, the Causal Agent of Maize Common Rust.</title>
        <authorList>
            <person name="Rochi L."/>
            <person name="Burguener G."/>
            <person name="Darino M."/>
            <person name="Turjanski A."/>
            <person name="Kreff E."/>
            <person name="Dieguez M.J."/>
            <person name="Sacco F."/>
        </authorList>
    </citation>
    <scope>NUCLEOTIDE SEQUENCE [LARGE SCALE GENOMIC DNA]</scope>
    <source>
        <strain evidence="1 2">RO10H11247</strain>
    </source>
</reference>
<dbReference type="Gene3D" id="3.30.420.10">
    <property type="entry name" value="Ribonuclease H-like superfamily/Ribonuclease H"/>
    <property type="match status" value="1"/>
</dbReference>
<proteinExistence type="predicted"/>
<comment type="caution">
    <text evidence="1">The sequence shown here is derived from an EMBL/GenBank/DDBJ whole genome shotgun (WGS) entry which is preliminary data.</text>
</comment>
<dbReference type="Proteomes" id="UP000037035">
    <property type="component" value="Unassembled WGS sequence"/>
</dbReference>
<evidence type="ECO:0008006" key="3">
    <source>
        <dbReference type="Google" id="ProtNLM"/>
    </source>
</evidence>
<sequence length="165" mass="18581">MMHQNQTPSISARAWEQKFCYIAKMANVPAEFLMNLQSACATCSGPFARSRCGTAATCYLHEANATRFTLVPGISYCGVLILSVAEHTFKAYDFKHFLKWKLLLRMNPYPTVNSILVMDNVVIHQHPRVKSQLQETQALFNATDPNWSLTTMWVTTVSGKGDTKM</sequence>
<dbReference type="STRING" id="27349.A0A0L6VVB4"/>
<protein>
    <recommendedName>
        <fullName evidence="3">Tc1-like transposase DDE domain-containing protein</fullName>
    </recommendedName>
</protein>
<keyword evidence="2" id="KW-1185">Reference proteome</keyword>
<name>A0A0L6VVB4_9BASI</name>
<dbReference type="EMBL" id="LAVV01000011">
    <property type="protein sequence ID" value="KNZ64713.1"/>
    <property type="molecule type" value="Genomic_DNA"/>
</dbReference>
<organism evidence="1 2">
    <name type="scientific">Puccinia sorghi</name>
    <dbReference type="NCBI Taxonomy" id="27349"/>
    <lineage>
        <taxon>Eukaryota</taxon>
        <taxon>Fungi</taxon>
        <taxon>Dikarya</taxon>
        <taxon>Basidiomycota</taxon>
        <taxon>Pucciniomycotina</taxon>
        <taxon>Pucciniomycetes</taxon>
        <taxon>Pucciniales</taxon>
        <taxon>Pucciniaceae</taxon>
        <taxon>Puccinia</taxon>
    </lineage>
</organism>
<evidence type="ECO:0000313" key="1">
    <source>
        <dbReference type="EMBL" id="KNZ64713.1"/>
    </source>
</evidence>
<accession>A0A0L6VVB4</accession>